<dbReference type="RefSeq" id="WP_246544430.1">
    <property type="nucleotide sequence ID" value="NZ_BSFJ01000018.1"/>
</dbReference>
<evidence type="ECO:0000313" key="8">
    <source>
        <dbReference type="Proteomes" id="UP001143370"/>
    </source>
</evidence>
<evidence type="ECO:0000256" key="1">
    <source>
        <dbReference type="ARBA" id="ARBA00022801"/>
    </source>
</evidence>
<dbReference type="InterPro" id="IPR002641">
    <property type="entry name" value="PNPLA_dom"/>
</dbReference>
<dbReference type="Proteomes" id="UP001143370">
    <property type="component" value="Unassembled WGS sequence"/>
</dbReference>
<dbReference type="SUPFAM" id="SSF52151">
    <property type="entry name" value="FabD/lysophospholipase-like"/>
    <property type="match status" value="1"/>
</dbReference>
<keyword evidence="2 4" id="KW-0442">Lipid degradation</keyword>
<keyword evidence="8" id="KW-1185">Reference proteome</keyword>
<feature type="region of interest" description="Disordered" evidence="5">
    <location>
        <begin position="1"/>
        <end position="60"/>
    </location>
</feature>
<dbReference type="AlphaFoldDB" id="A0A9W6JBB3"/>
<feature type="active site" description="Nucleophile" evidence="4">
    <location>
        <position position="100"/>
    </location>
</feature>
<evidence type="ECO:0000313" key="7">
    <source>
        <dbReference type="EMBL" id="GLK72710.1"/>
    </source>
</evidence>
<reference evidence="7" key="1">
    <citation type="journal article" date="2014" name="Int. J. Syst. Evol. Microbiol.">
        <title>Complete genome sequence of Corynebacterium casei LMG S-19264T (=DSM 44701T), isolated from a smear-ripened cheese.</title>
        <authorList>
            <consortium name="US DOE Joint Genome Institute (JGI-PGF)"/>
            <person name="Walter F."/>
            <person name="Albersmeier A."/>
            <person name="Kalinowski J."/>
            <person name="Ruckert C."/>
        </authorList>
    </citation>
    <scope>NUCLEOTIDE SEQUENCE</scope>
    <source>
        <strain evidence="7">VKM B-2484</strain>
    </source>
</reference>
<name>A0A9W6JBB3_9HYPH</name>
<gene>
    <name evidence="7" type="ORF">GCM10017643_28260</name>
</gene>
<evidence type="ECO:0000256" key="3">
    <source>
        <dbReference type="ARBA" id="ARBA00023098"/>
    </source>
</evidence>
<dbReference type="EMBL" id="BSFJ01000018">
    <property type="protein sequence ID" value="GLK72710.1"/>
    <property type="molecule type" value="Genomic_DNA"/>
</dbReference>
<organism evidence="7 8">
    <name type="scientific">Ancylobacter dichloromethanicus</name>
    <dbReference type="NCBI Taxonomy" id="518825"/>
    <lineage>
        <taxon>Bacteria</taxon>
        <taxon>Pseudomonadati</taxon>
        <taxon>Pseudomonadota</taxon>
        <taxon>Alphaproteobacteria</taxon>
        <taxon>Hyphomicrobiales</taxon>
        <taxon>Xanthobacteraceae</taxon>
        <taxon>Ancylobacter</taxon>
    </lineage>
</organism>
<feature type="compositionally biased region" description="Low complexity" evidence="5">
    <location>
        <begin position="7"/>
        <end position="18"/>
    </location>
</feature>
<dbReference type="InterPro" id="IPR050301">
    <property type="entry name" value="NTE"/>
</dbReference>
<dbReference type="GO" id="GO:0016787">
    <property type="term" value="F:hydrolase activity"/>
    <property type="evidence" value="ECO:0007669"/>
    <property type="project" value="UniProtKB-UniRule"/>
</dbReference>
<evidence type="ECO:0000259" key="6">
    <source>
        <dbReference type="PROSITE" id="PS51635"/>
    </source>
</evidence>
<dbReference type="PANTHER" id="PTHR14226:SF78">
    <property type="entry name" value="SLR0060 PROTEIN"/>
    <property type="match status" value="1"/>
</dbReference>
<dbReference type="PROSITE" id="PS51635">
    <property type="entry name" value="PNPLA"/>
    <property type="match status" value="1"/>
</dbReference>
<dbReference type="Pfam" id="PF01734">
    <property type="entry name" value="Patatin"/>
    <property type="match status" value="1"/>
</dbReference>
<feature type="compositionally biased region" description="Low complexity" evidence="5">
    <location>
        <begin position="29"/>
        <end position="52"/>
    </location>
</feature>
<reference evidence="7" key="2">
    <citation type="submission" date="2023-01" db="EMBL/GenBank/DDBJ databases">
        <authorList>
            <person name="Sun Q."/>
            <person name="Evtushenko L."/>
        </authorList>
    </citation>
    <scope>NUCLEOTIDE SEQUENCE</scope>
    <source>
        <strain evidence="7">VKM B-2484</strain>
    </source>
</reference>
<feature type="short sequence motif" description="GXSXG" evidence="4">
    <location>
        <begin position="98"/>
        <end position="102"/>
    </location>
</feature>
<feature type="active site" description="Proton acceptor" evidence="4">
    <location>
        <position position="251"/>
    </location>
</feature>
<keyword evidence="3 4" id="KW-0443">Lipid metabolism</keyword>
<evidence type="ECO:0000256" key="4">
    <source>
        <dbReference type="PROSITE-ProRule" id="PRU01161"/>
    </source>
</evidence>
<dbReference type="InterPro" id="IPR016035">
    <property type="entry name" value="Acyl_Trfase/lysoPLipase"/>
</dbReference>
<comment type="caution">
    <text evidence="7">The sequence shown here is derived from an EMBL/GenBank/DDBJ whole genome shotgun (WGS) entry which is preliminary data.</text>
</comment>
<keyword evidence="1 4" id="KW-0378">Hydrolase</keyword>
<feature type="short sequence motif" description="DGA/G" evidence="4">
    <location>
        <begin position="251"/>
        <end position="253"/>
    </location>
</feature>
<dbReference type="Gene3D" id="3.40.1090.10">
    <property type="entry name" value="Cytosolic phospholipase A2 catalytic domain"/>
    <property type="match status" value="2"/>
</dbReference>
<evidence type="ECO:0000256" key="2">
    <source>
        <dbReference type="ARBA" id="ARBA00022963"/>
    </source>
</evidence>
<dbReference type="PANTHER" id="PTHR14226">
    <property type="entry name" value="NEUROPATHY TARGET ESTERASE/SWISS CHEESE D.MELANOGASTER"/>
    <property type="match status" value="1"/>
</dbReference>
<feature type="short sequence motif" description="GXGXXG" evidence="4">
    <location>
        <begin position="70"/>
        <end position="75"/>
    </location>
</feature>
<evidence type="ECO:0000256" key="5">
    <source>
        <dbReference type="SAM" id="MobiDB-lite"/>
    </source>
</evidence>
<sequence>MPSRVLPPAKSPAASPARPRTRGARKADAAAPSGTGAAEVPANTTAEADAPDAPAPERSGPIRVDLALQGGGSHGAFTWGVLDRLLEEDWLRIEGISGTSAGAMNAAVLADGYAAGGREGARAALDAYWRHVAEAARFSPFQRGPLDVLLGRWTLDHSPLFVTMDLMSRLYSPYDLNPGGTNPLRAILEKAIDFDRLKTSPVKLFITATNVRTGRGRVFRNAEITPDVLLASACLPTLFQAVEIEGESYWDGGYSGNPTMTPLVRELESDDTILIPINPVERPGTPRTASEILNRLNEVSFNSVLLKELRMIALLRQVADPGNCEGAQWARMRIHLVRNAIMDTLGYSSKLNAEWEFLSMLRAEGRKAADAFLEADGGNIGKRSSVDLDVLLEGV</sequence>
<feature type="domain" description="PNPLA" evidence="6">
    <location>
        <begin position="66"/>
        <end position="264"/>
    </location>
</feature>
<dbReference type="GO" id="GO:0016042">
    <property type="term" value="P:lipid catabolic process"/>
    <property type="evidence" value="ECO:0007669"/>
    <property type="project" value="UniProtKB-UniRule"/>
</dbReference>
<protein>
    <submittedName>
        <fullName evidence="7">Alpha/beta hydrolase</fullName>
    </submittedName>
</protein>
<proteinExistence type="predicted"/>
<accession>A0A9W6JBB3</accession>